<dbReference type="Proteomes" id="UP000268048">
    <property type="component" value="Chromosome"/>
</dbReference>
<protein>
    <submittedName>
        <fullName evidence="1">Uncharacterized protein</fullName>
    </submittedName>
</protein>
<dbReference type="RefSeq" id="WP_164486483.1">
    <property type="nucleotide sequence ID" value="NZ_CP027753.1"/>
</dbReference>
<organism evidence="1 2">
    <name type="scientific">Pseudomonas chlororaphis</name>
    <dbReference type="NCBI Taxonomy" id="587753"/>
    <lineage>
        <taxon>Bacteria</taxon>
        <taxon>Pseudomonadati</taxon>
        <taxon>Pseudomonadota</taxon>
        <taxon>Gammaproteobacteria</taxon>
        <taxon>Pseudomonadales</taxon>
        <taxon>Pseudomonadaceae</taxon>
        <taxon>Pseudomonas</taxon>
    </lineage>
</organism>
<dbReference type="PROSITE" id="PS51257">
    <property type="entry name" value="PROKAR_LIPOPROTEIN"/>
    <property type="match status" value="1"/>
</dbReference>
<dbReference type="AlphaFoldDB" id="A0A3G7TPU5"/>
<gene>
    <name evidence="1" type="ORF">C4K04_2750</name>
</gene>
<dbReference type="EMBL" id="CP027753">
    <property type="protein sequence ID" value="AZE48422.1"/>
    <property type="molecule type" value="Genomic_DNA"/>
</dbReference>
<name>A0A3G7TPU5_9PSED</name>
<proteinExistence type="predicted"/>
<reference evidence="1 2" key="1">
    <citation type="submission" date="2018-03" db="EMBL/GenBank/DDBJ databases">
        <title>Diversity of phytobeneficial traits revealed by whole-genome analysis of worldwide-isolated phenazine-producing Pseudomonas spp.</title>
        <authorList>
            <person name="Biessy A."/>
            <person name="Novinscak A."/>
            <person name="Blom J."/>
            <person name="Leger G."/>
            <person name="Thomashow L.S."/>
            <person name="Cazorla F.M."/>
            <person name="Josic D."/>
            <person name="Filion M."/>
        </authorList>
    </citation>
    <scope>NUCLEOTIDE SEQUENCE [LARGE SCALE GENOMIC DNA]</scope>
    <source>
        <strain evidence="1 2">B25</strain>
    </source>
</reference>
<evidence type="ECO:0000313" key="2">
    <source>
        <dbReference type="Proteomes" id="UP000268048"/>
    </source>
</evidence>
<accession>A0A3G7TPU5</accession>
<sequence>MNRGSVGGASFMAGCEVDGGSREMPLKATNGHCCGPIDGRQTAVVEIILVTGKRV</sequence>
<evidence type="ECO:0000313" key="1">
    <source>
        <dbReference type="EMBL" id="AZE48422.1"/>
    </source>
</evidence>